<proteinExistence type="predicted"/>
<gene>
    <name evidence="2" type="ORF">ACFSJH_13955</name>
</gene>
<dbReference type="EMBL" id="JBHUHO010000032">
    <property type="protein sequence ID" value="MFD2116827.1"/>
    <property type="molecule type" value="Genomic_DNA"/>
</dbReference>
<dbReference type="Pfam" id="PF02120">
    <property type="entry name" value="Flg_hook"/>
    <property type="match status" value="1"/>
</dbReference>
<dbReference type="InterPro" id="IPR038610">
    <property type="entry name" value="FliK-like_C_sf"/>
</dbReference>
<accession>A0ABW4YM58</accession>
<sequence length="459" mass="50756">MNLAPFAILNNASAAGATNHSASIVSSEGNSAVNPIFGRVLFTQLNDSSSENVAKDSIPSVGIPLTASLSSIVNPEQSEIWSDEELLNMLESLLTEIDQWLENPDLSVIDVELLEQIMNNMQAIFHFMQLDTEPVTLPSELSLSTVVKEGEMQQATTKQLFQQLQQMLLQLQTSMEQPTQIKMYGQHDEQYLQSQLMNNLSKLDQLVSLSDKSKLSDQQLKVEVPTWLLKDSNSSGSAVEHLHKLTTVNATMFKTGETTEQVTTLATLTSDTVAEAAPLPSVPISQLQLGSRLTSLVTTSSTASTFVVADEFADTMSDMIVQRFTITTLNGMSEAKLQLYPEQLGQVDVKLMMQNGQLTALFRTDNIAARDLLDGQMAQLRAALQAQGLQVEKMVVSYEQANPATDFNQQHHQQQQQHKQKHLLHDLEEQLMPINFEAELLQQTIIQQLGMGRAINTSV</sequence>
<evidence type="ECO:0000313" key="2">
    <source>
        <dbReference type="EMBL" id="MFD2116827.1"/>
    </source>
</evidence>
<feature type="domain" description="Flagellar hook-length control protein-like C-terminal" evidence="1">
    <location>
        <begin position="329"/>
        <end position="401"/>
    </location>
</feature>
<keyword evidence="2" id="KW-0282">Flagellum</keyword>
<evidence type="ECO:0000313" key="3">
    <source>
        <dbReference type="Proteomes" id="UP001597362"/>
    </source>
</evidence>
<dbReference type="InterPro" id="IPR052563">
    <property type="entry name" value="FliK"/>
</dbReference>
<protein>
    <submittedName>
        <fullName evidence="2">Flagellar hook-length control protein FliK</fullName>
    </submittedName>
</protein>
<dbReference type="RefSeq" id="WP_377773396.1">
    <property type="nucleotide sequence ID" value="NZ_JBHUHO010000032.1"/>
</dbReference>
<organism evidence="2 3">
    <name type="scientific">Paenibacillus yanchengensis</name>
    <dbReference type="NCBI Taxonomy" id="2035833"/>
    <lineage>
        <taxon>Bacteria</taxon>
        <taxon>Bacillati</taxon>
        <taxon>Bacillota</taxon>
        <taxon>Bacilli</taxon>
        <taxon>Bacillales</taxon>
        <taxon>Paenibacillaceae</taxon>
        <taxon>Paenibacillus</taxon>
    </lineage>
</organism>
<dbReference type="InterPro" id="IPR021136">
    <property type="entry name" value="Flagellar_hook_control-like_C"/>
</dbReference>
<dbReference type="PANTHER" id="PTHR37533">
    <property type="entry name" value="FLAGELLAR HOOK-LENGTH CONTROL PROTEIN"/>
    <property type="match status" value="1"/>
</dbReference>
<keyword evidence="2" id="KW-0969">Cilium</keyword>
<name>A0ABW4YM58_9BACL</name>
<keyword evidence="2" id="KW-0966">Cell projection</keyword>
<dbReference type="Proteomes" id="UP001597362">
    <property type="component" value="Unassembled WGS sequence"/>
</dbReference>
<comment type="caution">
    <text evidence="2">The sequence shown here is derived from an EMBL/GenBank/DDBJ whole genome shotgun (WGS) entry which is preliminary data.</text>
</comment>
<dbReference type="PANTHER" id="PTHR37533:SF2">
    <property type="entry name" value="FLAGELLAR HOOK-LENGTH CONTROL PROTEIN"/>
    <property type="match status" value="1"/>
</dbReference>
<evidence type="ECO:0000259" key="1">
    <source>
        <dbReference type="Pfam" id="PF02120"/>
    </source>
</evidence>
<dbReference type="CDD" id="cd17470">
    <property type="entry name" value="T3SS_Flik_C"/>
    <property type="match status" value="1"/>
</dbReference>
<dbReference type="Gene3D" id="3.30.750.140">
    <property type="match status" value="1"/>
</dbReference>
<reference evidence="3" key="1">
    <citation type="journal article" date="2019" name="Int. J. Syst. Evol. Microbiol.">
        <title>The Global Catalogue of Microorganisms (GCM) 10K type strain sequencing project: providing services to taxonomists for standard genome sequencing and annotation.</title>
        <authorList>
            <consortium name="The Broad Institute Genomics Platform"/>
            <consortium name="The Broad Institute Genome Sequencing Center for Infectious Disease"/>
            <person name="Wu L."/>
            <person name="Ma J."/>
        </authorList>
    </citation>
    <scope>NUCLEOTIDE SEQUENCE [LARGE SCALE GENOMIC DNA]</scope>
    <source>
        <strain evidence="3">GH52</strain>
    </source>
</reference>
<keyword evidence="3" id="KW-1185">Reference proteome</keyword>